<proteinExistence type="inferred from homology"/>
<evidence type="ECO:0000256" key="4">
    <source>
        <dbReference type="ARBA" id="ARBA00009935"/>
    </source>
</evidence>
<reference evidence="15" key="1">
    <citation type="submission" date="2021-01" db="EMBL/GenBank/DDBJ databases">
        <authorList>
            <person name="Corre E."/>
            <person name="Pelletier E."/>
            <person name="Niang G."/>
            <person name="Scheremetjew M."/>
            <person name="Finn R."/>
            <person name="Kale V."/>
            <person name="Holt S."/>
            <person name="Cochrane G."/>
            <person name="Meng A."/>
            <person name="Brown T."/>
            <person name="Cohen L."/>
        </authorList>
    </citation>
    <scope>NUCLEOTIDE SEQUENCE</scope>
    <source>
        <strain evidence="15">GSO104</strain>
    </source>
</reference>
<dbReference type="Gene3D" id="3.20.20.210">
    <property type="match status" value="1"/>
</dbReference>
<dbReference type="PANTHER" id="PTHR21091">
    <property type="entry name" value="METHYLTETRAHYDROFOLATE:HOMOCYSTEINE METHYLTRANSFERASE RELATED"/>
    <property type="match status" value="1"/>
</dbReference>
<keyword evidence="13" id="KW-0732">Signal</keyword>
<evidence type="ECO:0000259" key="14">
    <source>
        <dbReference type="PROSITE" id="PS00906"/>
    </source>
</evidence>
<evidence type="ECO:0000313" key="15">
    <source>
        <dbReference type="EMBL" id="CAE4601526.1"/>
    </source>
</evidence>
<keyword evidence="8 11" id="KW-0456">Lyase</keyword>
<comment type="subunit">
    <text evidence="5">Homodimer.</text>
</comment>
<dbReference type="UniPathway" id="UPA00251">
    <property type="reaction ID" value="UER00321"/>
</dbReference>
<dbReference type="CDD" id="cd00717">
    <property type="entry name" value="URO-D"/>
    <property type="match status" value="1"/>
</dbReference>
<evidence type="ECO:0000256" key="6">
    <source>
        <dbReference type="ARBA" id="ARBA00012288"/>
    </source>
</evidence>
<comment type="pathway">
    <text evidence="3 11">Porphyrin-containing compound metabolism; protoporphyrin-IX biosynthesis; coproporphyrinogen-III from 5-aminolevulinate: step 4/4.</text>
</comment>
<dbReference type="Pfam" id="PF01208">
    <property type="entry name" value="URO-D"/>
    <property type="match status" value="1"/>
</dbReference>
<feature type="chain" id="PRO_5030160042" description="Uroporphyrinogen decarboxylase" evidence="13">
    <location>
        <begin position="25"/>
        <end position="398"/>
    </location>
</feature>
<sequence length="398" mass="44689">MTISSWVSPLLLVALLTTIDYGNSVGNEPLLIRAARGEPVERAPVWMMRQAGRHMYAYRSLCQRFPTFRERSETPAVAAEVSLQPWRAYGVDGVILFSDILTPLPAMGLDFNVTEGGQIEIDPVTTRDNFERRMLNTSFDPAKKLPFVADTLKILSEELRGTGVTLLGFIGMPFTLATYILEGRTGTADGFSRTREMMESDPNLVRDILDFLTERLVEYAQYQVESGAQIIQLFDSWAGQLEPELYDEWVVPYQKRVVRRLKRNMPHVPLILYAAPMKYSTGGAYLERMAQTGVDVVSIDHTIPLHEARQRLDEAGFGHVTLQGNMSPSTLRDGPEGQIVEQTTCLMKSAIKELREMGPSCRRYIMNLGHGIDKDTPESHAALFVKTVRAFGLRDNSP</sequence>
<comment type="catalytic activity">
    <reaction evidence="10 11">
        <text>uroporphyrinogen III + 4 H(+) = coproporphyrinogen III + 4 CO2</text>
        <dbReference type="Rhea" id="RHEA:19865"/>
        <dbReference type="ChEBI" id="CHEBI:15378"/>
        <dbReference type="ChEBI" id="CHEBI:16526"/>
        <dbReference type="ChEBI" id="CHEBI:57308"/>
        <dbReference type="ChEBI" id="CHEBI:57309"/>
        <dbReference type="EC" id="4.1.1.37"/>
    </reaction>
</comment>
<dbReference type="NCBIfam" id="TIGR01464">
    <property type="entry name" value="hemE"/>
    <property type="match status" value="1"/>
</dbReference>
<accession>A0A6U3NU16</accession>
<comment type="function">
    <text evidence="1">Catalyzes the decarboxylation of four acetate groups of uroporphyrinogen-III to yield coproporphyrinogen-III.</text>
</comment>
<dbReference type="PROSITE" id="PS00906">
    <property type="entry name" value="UROD_1"/>
    <property type="match status" value="1"/>
</dbReference>
<evidence type="ECO:0000256" key="2">
    <source>
        <dbReference type="ARBA" id="ARBA00004229"/>
    </source>
</evidence>
<feature type="domain" description="Uroporphyrinogen decarboxylase (URO-D)" evidence="14">
    <location>
        <begin position="44"/>
        <end position="53"/>
    </location>
</feature>
<comment type="subcellular location">
    <subcellularLocation>
        <location evidence="2">Plastid</location>
        <location evidence="2">Chloroplast</location>
    </subcellularLocation>
</comment>
<keyword evidence="7 11" id="KW-0210">Decarboxylase</keyword>
<dbReference type="EMBL" id="HBNS01014858">
    <property type="protein sequence ID" value="CAE4601526.1"/>
    <property type="molecule type" value="Transcribed_RNA"/>
</dbReference>
<dbReference type="GO" id="GO:0006782">
    <property type="term" value="P:protoporphyrinogen IX biosynthetic process"/>
    <property type="evidence" value="ECO:0007669"/>
    <property type="project" value="UniProtKB-UniPathway"/>
</dbReference>
<evidence type="ECO:0000256" key="13">
    <source>
        <dbReference type="SAM" id="SignalP"/>
    </source>
</evidence>
<evidence type="ECO:0000256" key="11">
    <source>
        <dbReference type="RuleBase" id="RU000554"/>
    </source>
</evidence>
<protein>
    <recommendedName>
        <fullName evidence="6 11">Uroporphyrinogen decarboxylase</fullName>
        <ecNumber evidence="6 11">4.1.1.37</ecNumber>
    </recommendedName>
</protein>
<evidence type="ECO:0000256" key="1">
    <source>
        <dbReference type="ARBA" id="ARBA00002448"/>
    </source>
</evidence>
<name>A0A6U3NU16_9STRA</name>
<feature type="signal peptide" evidence="13">
    <location>
        <begin position="1"/>
        <end position="24"/>
    </location>
</feature>
<dbReference type="PANTHER" id="PTHR21091:SF169">
    <property type="entry name" value="UROPORPHYRINOGEN DECARBOXYLASE"/>
    <property type="match status" value="1"/>
</dbReference>
<dbReference type="GO" id="GO:0009507">
    <property type="term" value="C:chloroplast"/>
    <property type="evidence" value="ECO:0007669"/>
    <property type="project" value="UniProtKB-SubCell"/>
</dbReference>
<evidence type="ECO:0000256" key="3">
    <source>
        <dbReference type="ARBA" id="ARBA00004804"/>
    </source>
</evidence>
<dbReference type="GO" id="GO:0004853">
    <property type="term" value="F:uroporphyrinogen decarboxylase activity"/>
    <property type="evidence" value="ECO:0007669"/>
    <property type="project" value="UniProtKB-EC"/>
</dbReference>
<evidence type="ECO:0000256" key="12">
    <source>
        <dbReference type="RuleBase" id="RU004169"/>
    </source>
</evidence>
<dbReference type="EC" id="4.1.1.37" evidence="6 11"/>
<dbReference type="InterPro" id="IPR000257">
    <property type="entry name" value="Uroporphyrinogen_deCOase"/>
</dbReference>
<dbReference type="InterPro" id="IPR006361">
    <property type="entry name" value="Uroporphyrinogen_deCO2ase_HemE"/>
</dbReference>
<comment type="similarity">
    <text evidence="4 12">Belongs to the uroporphyrinogen decarboxylase family.</text>
</comment>
<dbReference type="AlphaFoldDB" id="A0A6U3NU16"/>
<evidence type="ECO:0000256" key="8">
    <source>
        <dbReference type="ARBA" id="ARBA00023239"/>
    </source>
</evidence>
<dbReference type="SUPFAM" id="SSF51726">
    <property type="entry name" value="UROD/MetE-like"/>
    <property type="match status" value="1"/>
</dbReference>
<evidence type="ECO:0000256" key="9">
    <source>
        <dbReference type="ARBA" id="ARBA00023244"/>
    </source>
</evidence>
<evidence type="ECO:0000256" key="10">
    <source>
        <dbReference type="ARBA" id="ARBA00048033"/>
    </source>
</evidence>
<dbReference type="FunFam" id="3.20.20.210:FF:000006">
    <property type="entry name" value="Uroporphyrinogen decarboxylase"/>
    <property type="match status" value="1"/>
</dbReference>
<evidence type="ECO:0000256" key="5">
    <source>
        <dbReference type="ARBA" id="ARBA00011738"/>
    </source>
</evidence>
<evidence type="ECO:0000256" key="7">
    <source>
        <dbReference type="ARBA" id="ARBA00022793"/>
    </source>
</evidence>
<gene>
    <name evidence="15" type="ORF">DBRI00130_LOCUS11938</name>
</gene>
<dbReference type="InterPro" id="IPR038071">
    <property type="entry name" value="UROD/MetE-like_sf"/>
</dbReference>
<organism evidence="15">
    <name type="scientific">Ditylum brightwellii</name>
    <dbReference type="NCBI Taxonomy" id="49249"/>
    <lineage>
        <taxon>Eukaryota</taxon>
        <taxon>Sar</taxon>
        <taxon>Stramenopiles</taxon>
        <taxon>Ochrophyta</taxon>
        <taxon>Bacillariophyta</taxon>
        <taxon>Mediophyceae</taxon>
        <taxon>Lithodesmiophycidae</taxon>
        <taxon>Lithodesmiales</taxon>
        <taxon>Lithodesmiaceae</taxon>
        <taxon>Ditylum</taxon>
    </lineage>
</organism>
<keyword evidence="9 11" id="KW-0627">Porphyrin biosynthesis</keyword>